<feature type="transmembrane region" description="Helical" evidence="7">
    <location>
        <begin position="12"/>
        <end position="32"/>
    </location>
</feature>
<gene>
    <name evidence="9" type="ORF">UW37_C0040G0002</name>
</gene>
<keyword evidence="7" id="KW-0472">Membrane</keyword>
<dbReference type="PRINTS" id="PR00344">
    <property type="entry name" value="BCTRLSENSOR"/>
</dbReference>
<dbReference type="AlphaFoldDB" id="A0A0G1HH05"/>
<dbReference type="InterPro" id="IPR036890">
    <property type="entry name" value="HATPase_C_sf"/>
</dbReference>
<proteinExistence type="predicted"/>
<name>A0A0G1HH05_9BACT</name>
<comment type="caution">
    <text evidence="9">The sequence shown here is derived from an EMBL/GenBank/DDBJ whole genome shotgun (WGS) entry which is preliminary data.</text>
</comment>
<dbReference type="EMBL" id="LCIB01000040">
    <property type="protein sequence ID" value="KKT45813.1"/>
    <property type="molecule type" value="Genomic_DNA"/>
</dbReference>
<keyword evidence="4" id="KW-0808">Transferase</keyword>
<dbReference type="GO" id="GO:0005886">
    <property type="term" value="C:plasma membrane"/>
    <property type="evidence" value="ECO:0007669"/>
    <property type="project" value="TreeGrafter"/>
</dbReference>
<dbReference type="Pfam" id="PF02518">
    <property type="entry name" value="HATPase_c"/>
    <property type="match status" value="1"/>
</dbReference>
<keyword evidence="3" id="KW-0597">Phosphoprotein</keyword>
<dbReference type="GO" id="GO:0004721">
    <property type="term" value="F:phosphoprotein phosphatase activity"/>
    <property type="evidence" value="ECO:0007669"/>
    <property type="project" value="TreeGrafter"/>
</dbReference>
<evidence type="ECO:0000256" key="3">
    <source>
        <dbReference type="ARBA" id="ARBA00022553"/>
    </source>
</evidence>
<evidence type="ECO:0000256" key="5">
    <source>
        <dbReference type="ARBA" id="ARBA00022777"/>
    </source>
</evidence>
<comment type="catalytic activity">
    <reaction evidence="1">
        <text>ATP + protein L-histidine = ADP + protein N-phospho-L-histidine.</text>
        <dbReference type="EC" id="2.7.13.3"/>
    </reaction>
</comment>
<evidence type="ECO:0000256" key="4">
    <source>
        <dbReference type="ARBA" id="ARBA00022679"/>
    </source>
</evidence>
<feature type="transmembrane region" description="Helical" evidence="7">
    <location>
        <begin position="87"/>
        <end position="108"/>
    </location>
</feature>
<keyword evidence="7" id="KW-1133">Transmembrane helix</keyword>
<dbReference type="EC" id="2.7.13.3" evidence="2"/>
<evidence type="ECO:0000256" key="2">
    <source>
        <dbReference type="ARBA" id="ARBA00012438"/>
    </source>
</evidence>
<reference evidence="9 10" key="1">
    <citation type="journal article" date="2015" name="Nature">
        <title>rRNA introns, odd ribosomes, and small enigmatic genomes across a large radiation of phyla.</title>
        <authorList>
            <person name="Brown C.T."/>
            <person name="Hug L.A."/>
            <person name="Thomas B.C."/>
            <person name="Sharon I."/>
            <person name="Castelle C.J."/>
            <person name="Singh A."/>
            <person name="Wilkins M.J."/>
            <person name="Williams K.H."/>
            <person name="Banfield J.F."/>
        </authorList>
    </citation>
    <scope>NUCLEOTIDE SEQUENCE [LARGE SCALE GENOMIC DNA]</scope>
</reference>
<keyword evidence="7" id="KW-0812">Transmembrane</keyword>
<dbReference type="SMART" id="SM00388">
    <property type="entry name" value="HisKA"/>
    <property type="match status" value="1"/>
</dbReference>
<protein>
    <recommendedName>
        <fullName evidence="2">histidine kinase</fullName>
        <ecNumber evidence="2">2.7.13.3</ecNumber>
    </recommendedName>
</protein>
<dbReference type="InterPro" id="IPR036097">
    <property type="entry name" value="HisK_dim/P_sf"/>
</dbReference>
<evidence type="ECO:0000259" key="8">
    <source>
        <dbReference type="PROSITE" id="PS50109"/>
    </source>
</evidence>
<dbReference type="GO" id="GO:0016036">
    <property type="term" value="P:cellular response to phosphate starvation"/>
    <property type="evidence" value="ECO:0007669"/>
    <property type="project" value="TreeGrafter"/>
</dbReference>
<dbReference type="SUPFAM" id="SSF55874">
    <property type="entry name" value="ATPase domain of HSP90 chaperone/DNA topoisomerase II/histidine kinase"/>
    <property type="match status" value="1"/>
</dbReference>
<dbReference type="PROSITE" id="PS50109">
    <property type="entry name" value="HIS_KIN"/>
    <property type="match status" value="1"/>
</dbReference>
<dbReference type="Gene3D" id="1.10.287.130">
    <property type="match status" value="1"/>
</dbReference>
<evidence type="ECO:0000256" key="1">
    <source>
        <dbReference type="ARBA" id="ARBA00000085"/>
    </source>
</evidence>
<organism evidence="9 10">
    <name type="scientific">Candidatus Gottesmanbacteria bacterium GW2011_GWA2_44_17</name>
    <dbReference type="NCBI Taxonomy" id="1618444"/>
    <lineage>
        <taxon>Bacteria</taxon>
        <taxon>Candidatus Gottesmaniibacteriota</taxon>
    </lineage>
</organism>
<dbReference type="InterPro" id="IPR004358">
    <property type="entry name" value="Sig_transdc_His_kin-like_C"/>
</dbReference>
<dbReference type="Proteomes" id="UP000034063">
    <property type="component" value="Unassembled WGS sequence"/>
</dbReference>
<accession>A0A0G1HH05</accession>
<dbReference type="GO" id="GO:0000155">
    <property type="term" value="F:phosphorelay sensor kinase activity"/>
    <property type="evidence" value="ECO:0007669"/>
    <property type="project" value="InterPro"/>
</dbReference>
<dbReference type="InterPro" id="IPR005467">
    <property type="entry name" value="His_kinase_dom"/>
</dbReference>
<dbReference type="CDD" id="cd00082">
    <property type="entry name" value="HisKA"/>
    <property type="match status" value="1"/>
</dbReference>
<sequence length="349" mass="40091">MFTTARLKLTAWYLLIIMLVSISFSVAMYRILTSELNRVEHLQRLRQERQLSLPLPNDIPSEFRQRLPRAFLLDPELIEETKNRLKMILLLINGGIFGMSSLAGYFLAGRTLRPIKNMVDEQNRFITDASHELRTPITSLKTEIEVNLRDKKLKKETKNILESNLEEVNNLQSLSDNLIKLTQYQKTNGNIVFENVSLKEIIDEACRKVANLAKHRKISTHIKIKNIYLQADRQSLTEAFVIFFDNAIKYSRKNTSITLISYTTDHSIVVDIKDEGMGIDKDDIPHLFDRFFRADKSRAKTDVEGFGLGLSIAKQIIDRHNGTISVESEINKGATFSIHLPVKQPHKII</sequence>
<dbReference type="PANTHER" id="PTHR45453">
    <property type="entry name" value="PHOSPHATE REGULON SENSOR PROTEIN PHOR"/>
    <property type="match status" value="1"/>
</dbReference>
<feature type="domain" description="Histidine kinase" evidence="8">
    <location>
        <begin position="128"/>
        <end position="344"/>
    </location>
</feature>
<keyword evidence="5 9" id="KW-0418">Kinase</keyword>
<dbReference type="Pfam" id="PF00512">
    <property type="entry name" value="HisKA"/>
    <property type="match status" value="1"/>
</dbReference>
<dbReference type="InterPro" id="IPR050351">
    <property type="entry name" value="BphY/WalK/GraS-like"/>
</dbReference>
<dbReference type="InterPro" id="IPR003594">
    <property type="entry name" value="HATPase_dom"/>
</dbReference>
<dbReference type="Gene3D" id="3.30.565.10">
    <property type="entry name" value="Histidine kinase-like ATPase, C-terminal domain"/>
    <property type="match status" value="1"/>
</dbReference>
<keyword evidence="6" id="KW-0902">Two-component regulatory system</keyword>
<evidence type="ECO:0000256" key="6">
    <source>
        <dbReference type="ARBA" id="ARBA00023012"/>
    </source>
</evidence>
<dbReference type="FunFam" id="3.30.565.10:FF:000006">
    <property type="entry name" value="Sensor histidine kinase WalK"/>
    <property type="match status" value="1"/>
</dbReference>
<evidence type="ECO:0000313" key="10">
    <source>
        <dbReference type="Proteomes" id="UP000034063"/>
    </source>
</evidence>
<evidence type="ECO:0000313" key="9">
    <source>
        <dbReference type="EMBL" id="KKT45813.1"/>
    </source>
</evidence>
<dbReference type="SMART" id="SM00387">
    <property type="entry name" value="HATPase_c"/>
    <property type="match status" value="1"/>
</dbReference>
<dbReference type="SUPFAM" id="SSF47384">
    <property type="entry name" value="Homodimeric domain of signal transducing histidine kinase"/>
    <property type="match status" value="1"/>
</dbReference>
<dbReference type="InterPro" id="IPR003661">
    <property type="entry name" value="HisK_dim/P_dom"/>
</dbReference>
<evidence type="ECO:0000256" key="7">
    <source>
        <dbReference type="SAM" id="Phobius"/>
    </source>
</evidence>
<dbReference type="PANTHER" id="PTHR45453:SF1">
    <property type="entry name" value="PHOSPHATE REGULON SENSOR PROTEIN PHOR"/>
    <property type="match status" value="1"/>
</dbReference>